<dbReference type="SMART" id="SM00028">
    <property type="entry name" value="TPR"/>
    <property type="match status" value="3"/>
</dbReference>
<dbReference type="RefSeq" id="WP_098195987.1">
    <property type="nucleotide sequence ID" value="NZ_CP023777.1"/>
</dbReference>
<feature type="repeat" description="TPR" evidence="1">
    <location>
        <begin position="386"/>
        <end position="419"/>
    </location>
</feature>
<keyword evidence="4" id="KW-1185">Reference proteome</keyword>
<dbReference type="Gene3D" id="1.25.40.10">
    <property type="entry name" value="Tetratricopeptide repeat domain"/>
    <property type="match status" value="3"/>
</dbReference>
<evidence type="ECO:0000256" key="1">
    <source>
        <dbReference type="PROSITE-ProRule" id="PRU00339"/>
    </source>
</evidence>
<proteinExistence type="predicted"/>
<dbReference type="EMBL" id="CP023777">
    <property type="protein sequence ID" value="ATL49620.1"/>
    <property type="molecule type" value="Genomic_DNA"/>
</dbReference>
<feature type="compositionally biased region" description="Polar residues" evidence="2">
    <location>
        <begin position="13"/>
        <end position="34"/>
    </location>
</feature>
<keyword evidence="1" id="KW-0802">TPR repeat</keyword>
<name>A0A291R094_9BACT</name>
<evidence type="ECO:0000313" key="3">
    <source>
        <dbReference type="EMBL" id="ATL49620.1"/>
    </source>
</evidence>
<dbReference type="InterPro" id="IPR011990">
    <property type="entry name" value="TPR-like_helical_dom_sf"/>
</dbReference>
<dbReference type="KEGG" id="cbae:COR50_21930"/>
<feature type="repeat" description="TPR" evidence="1">
    <location>
        <begin position="273"/>
        <end position="306"/>
    </location>
</feature>
<feature type="region of interest" description="Disordered" evidence="2">
    <location>
        <begin position="13"/>
        <end position="39"/>
    </location>
</feature>
<gene>
    <name evidence="3" type="ORF">COR50_21930</name>
</gene>
<organism evidence="3 4">
    <name type="scientific">Chitinophaga caeni</name>
    <dbReference type="NCBI Taxonomy" id="2029983"/>
    <lineage>
        <taxon>Bacteria</taxon>
        <taxon>Pseudomonadati</taxon>
        <taxon>Bacteroidota</taxon>
        <taxon>Chitinophagia</taxon>
        <taxon>Chitinophagales</taxon>
        <taxon>Chitinophagaceae</taxon>
        <taxon>Chitinophaga</taxon>
    </lineage>
</organism>
<dbReference type="InterPro" id="IPR019734">
    <property type="entry name" value="TPR_rpt"/>
</dbReference>
<dbReference type="Proteomes" id="UP000220133">
    <property type="component" value="Chromosome"/>
</dbReference>
<dbReference type="PROSITE" id="PS50005">
    <property type="entry name" value="TPR"/>
    <property type="match status" value="2"/>
</dbReference>
<protein>
    <submittedName>
        <fullName evidence="3">Uncharacterized protein</fullName>
    </submittedName>
</protein>
<dbReference type="SUPFAM" id="SSF81901">
    <property type="entry name" value="HCP-like"/>
    <property type="match status" value="1"/>
</dbReference>
<evidence type="ECO:0000313" key="4">
    <source>
        <dbReference type="Proteomes" id="UP000220133"/>
    </source>
</evidence>
<reference evidence="3 4" key="1">
    <citation type="submission" date="2017-10" db="EMBL/GenBank/DDBJ databases">
        <title>Paenichitinophaga pekingensis gen. nov., sp. nov., isolated from activated sludge.</title>
        <authorList>
            <person name="Jin D."/>
            <person name="Kong X."/>
            <person name="Deng Y."/>
            <person name="Bai Z."/>
        </authorList>
    </citation>
    <scope>NUCLEOTIDE SEQUENCE [LARGE SCALE GENOMIC DNA]</scope>
    <source>
        <strain evidence="3 4">13</strain>
    </source>
</reference>
<sequence>MFCNLAAMAQQPVQAQKSPTQVQQQHTRPANQKTPAEKMKSKPWNWKRQFFQNMTTRYNYYFHANLQLQGILAGVNRERQENYSEFLPFYPYSAESLNLNQSDLDSVITRASIAIQIHDARGKWIDDCYLLIGKAYYYKADWENADKTFAFINMNFAPKKKDEYKTVVGQSKNSQLSIATREKRKGVVGKMKHKSARNDAFLWQAKSYLEQGKYDDAQSLLNILSEDPYYPKRLHGSLAEMQAFRLYKQERYLESIEPLKVAIKDTDDKIQRARMQYILGQIYDYNKQPDSALVAFRDVLSFHPDPLMDFHARLEIAKNNILAEGGSLEESLAALEKMLKKENFIPYRDVIYFTMAEIAMPEDEARAEEFLQRSLKEPSDNTVQKAVTYYTLANMRYDDRNYAAAKKYYDSAAAVMPNDFSAAEIINARKDVLNEVDANIALIHQEDSLQAIAAMDPSSRNIFLEKRASEMKAEAKRKAALFGRENNSFYVPPSAEVTQQRLMNSNPLYAQQNGGQGNVNGSMGDWYFYNPVTKSSGLQEFKRRWGNRPLVDNWRRSAAAGIGTNARMPGDLSALDSVEAQLLSRNMEALPADSITVELLSKNLPLTPELLQQSKQKQMNAGFDLGKLYHDKLENLPEAIKAYDTLLIKFPEHPRKPEILYSLYVWNDQASNTQAAERYKNQLLKDYGATEFARAIRGVKFENVDDQNNKAALALYDSAYINYLSGNYDIVLQNKKAADSLYQKYPHQAQFEILNSMALAKLGDEAGAKAALEAVIQKYTADDEIIAKAQSLLNVMNHKQELVDYLSGLQVQNTDDKTRKVDENINIVYPWQRPDPKLVDSTQLQKAKDSLQNITPEPPPKPKTPYKLKGDDLTAANPHFVVLSFNRVEKAMIDKGVAQFSKYNAEKHAGEGIEVSSFVLTPTDIMLIFRLFPNEEAALKYWGEVQKEAPKSIIPHINPKDYSIFIISRENFILLNTSKDLQGYKEFFESNYELN</sequence>
<evidence type="ECO:0000256" key="2">
    <source>
        <dbReference type="SAM" id="MobiDB-lite"/>
    </source>
</evidence>
<dbReference type="Pfam" id="PF13174">
    <property type="entry name" value="TPR_6"/>
    <property type="match status" value="1"/>
</dbReference>
<dbReference type="AlphaFoldDB" id="A0A291R094"/>
<accession>A0A291R094</accession>